<evidence type="ECO:0000256" key="2">
    <source>
        <dbReference type="ARBA" id="ARBA00022448"/>
    </source>
</evidence>
<gene>
    <name evidence="8" type="ORF">O4J56_20215</name>
</gene>
<dbReference type="EMBL" id="JAQFWQ010000064">
    <property type="protein sequence ID" value="MDA2812981.1"/>
    <property type="molecule type" value="Genomic_DNA"/>
</dbReference>
<dbReference type="PANTHER" id="PTHR23513:SF11">
    <property type="entry name" value="STAPHYLOFERRIN A TRANSPORTER"/>
    <property type="match status" value="1"/>
</dbReference>
<comment type="caution">
    <text evidence="8">The sequence shown here is derived from an EMBL/GenBank/DDBJ whole genome shotgun (WGS) entry which is preliminary data.</text>
</comment>
<dbReference type="InterPro" id="IPR010290">
    <property type="entry name" value="TM_effector"/>
</dbReference>
<evidence type="ECO:0000256" key="7">
    <source>
        <dbReference type="SAM" id="Phobius"/>
    </source>
</evidence>
<evidence type="ECO:0000256" key="1">
    <source>
        <dbReference type="ARBA" id="ARBA00004651"/>
    </source>
</evidence>
<feature type="transmembrane region" description="Helical" evidence="7">
    <location>
        <begin position="220"/>
        <end position="242"/>
    </location>
</feature>
<feature type="transmembrane region" description="Helical" evidence="7">
    <location>
        <begin position="41"/>
        <end position="64"/>
    </location>
</feature>
<keyword evidence="9" id="KW-1185">Reference proteome</keyword>
<evidence type="ECO:0000313" key="9">
    <source>
        <dbReference type="Proteomes" id="UP001527866"/>
    </source>
</evidence>
<feature type="transmembrane region" description="Helical" evidence="7">
    <location>
        <begin position="254"/>
        <end position="275"/>
    </location>
</feature>
<feature type="transmembrane region" description="Helical" evidence="7">
    <location>
        <begin position="306"/>
        <end position="328"/>
    </location>
</feature>
<keyword evidence="4 7" id="KW-0812">Transmembrane</keyword>
<dbReference type="InterPro" id="IPR036259">
    <property type="entry name" value="MFS_trans_sf"/>
</dbReference>
<evidence type="ECO:0000256" key="6">
    <source>
        <dbReference type="ARBA" id="ARBA00023136"/>
    </source>
</evidence>
<organism evidence="8 9">
    <name type="scientific">Nocardiopsis endophytica</name>
    <dbReference type="NCBI Taxonomy" id="3018445"/>
    <lineage>
        <taxon>Bacteria</taxon>
        <taxon>Bacillati</taxon>
        <taxon>Actinomycetota</taxon>
        <taxon>Actinomycetes</taxon>
        <taxon>Streptosporangiales</taxon>
        <taxon>Nocardiopsidaceae</taxon>
        <taxon>Nocardiopsis</taxon>
    </lineage>
</organism>
<keyword evidence="5 7" id="KW-1133">Transmembrane helix</keyword>
<keyword evidence="2" id="KW-0813">Transport</keyword>
<comment type="subcellular location">
    <subcellularLocation>
        <location evidence="1">Cell membrane</location>
        <topology evidence="1">Multi-pass membrane protein</topology>
    </subcellularLocation>
</comment>
<keyword evidence="3" id="KW-1003">Cell membrane</keyword>
<evidence type="ECO:0000256" key="4">
    <source>
        <dbReference type="ARBA" id="ARBA00022692"/>
    </source>
</evidence>
<dbReference type="Gene3D" id="1.20.1250.20">
    <property type="entry name" value="MFS general substrate transporter like domains"/>
    <property type="match status" value="1"/>
</dbReference>
<evidence type="ECO:0000256" key="3">
    <source>
        <dbReference type="ARBA" id="ARBA00022475"/>
    </source>
</evidence>
<dbReference type="Proteomes" id="UP001527866">
    <property type="component" value="Unassembled WGS sequence"/>
</dbReference>
<reference evidence="8 9" key="1">
    <citation type="submission" date="2023-01" db="EMBL/GenBank/DDBJ databases">
        <title>Draft genome sequence of Nocardiopsis sp. RSe5-2 isolated from halophytes.</title>
        <authorList>
            <person name="Duangmal K."/>
            <person name="Chantavorakit T."/>
        </authorList>
    </citation>
    <scope>NUCLEOTIDE SEQUENCE [LARGE SCALE GENOMIC DNA]</scope>
    <source>
        <strain evidence="8 9">RSe5-2</strain>
    </source>
</reference>
<sequence length="409" mass="40822">MKVLRNRNYRMWLIGLTVAHVGTWMQRIAQDWLVLELTGESGTALGIVTGLQFLPLLLLGPVGGVIADRFSKRRTLLCTQAAVGACALALGAAVLTGSASIGIVYAVSAALGVAAAVFHPTVQAFVVELVDRDDVPRAVALSAAAFQAARLVGPAVAGGAIVLGGTGPVFTAAALTVAFPIAALLRMDASRLRPAPSAGGGPGMFAEGVRYALTAPQVRLLLLITLFTGAFAANTQVTTALMATTEFGRGAGEFGLLGSLLAAGSLLGSAAVVLSGRSGPRFVAAAALAFCAANAASALAPGFGSFAAVLVAVGAAQLVFTTAANASLQLGADPRMRGRVMALFTMFMMGSTPLGAPLLGVVADAVGARGALLAGAGAAAAGVLIAAALLLPGAVRAARESPHTESERT</sequence>
<name>A0ABT4U7P8_9ACTN</name>
<dbReference type="PANTHER" id="PTHR23513">
    <property type="entry name" value="INTEGRAL MEMBRANE EFFLUX PROTEIN-RELATED"/>
    <property type="match status" value="1"/>
</dbReference>
<feature type="transmembrane region" description="Helical" evidence="7">
    <location>
        <begin position="282"/>
        <end position="300"/>
    </location>
</feature>
<evidence type="ECO:0000256" key="5">
    <source>
        <dbReference type="ARBA" id="ARBA00022989"/>
    </source>
</evidence>
<feature type="transmembrane region" description="Helical" evidence="7">
    <location>
        <begin position="340"/>
        <end position="359"/>
    </location>
</feature>
<feature type="transmembrane region" description="Helical" evidence="7">
    <location>
        <begin position="12"/>
        <end position="29"/>
    </location>
</feature>
<evidence type="ECO:0000313" key="8">
    <source>
        <dbReference type="EMBL" id="MDA2812981.1"/>
    </source>
</evidence>
<feature type="transmembrane region" description="Helical" evidence="7">
    <location>
        <begin position="169"/>
        <end position="187"/>
    </location>
</feature>
<keyword evidence="6 7" id="KW-0472">Membrane</keyword>
<proteinExistence type="predicted"/>
<dbReference type="SUPFAM" id="SSF103473">
    <property type="entry name" value="MFS general substrate transporter"/>
    <property type="match status" value="1"/>
</dbReference>
<feature type="transmembrane region" description="Helical" evidence="7">
    <location>
        <begin position="371"/>
        <end position="391"/>
    </location>
</feature>
<dbReference type="CDD" id="cd06173">
    <property type="entry name" value="MFS_MefA_like"/>
    <property type="match status" value="1"/>
</dbReference>
<protein>
    <submittedName>
        <fullName evidence="8">MFS transporter</fullName>
    </submittedName>
</protein>
<accession>A0ABT4U7P8</accession>
<dbReference type="RefSeq" id="WP_270687747.1">
    <property type="nucleotide sequence ID" value="NZ_JAQFWQ010000064.1"/>
</dbReference>
<dbReference type="Pfam" id="PF05977">
    <property type="entry name" value="MFS_3"/>
    <property type="match status" value="1"/>
</dbReference>